<keyword evidence="4 10" id="KW-0812">Transmembrane</keyword>
<dbReference type="InterPro" id="IPR004089">
    <property type="entry name" value="MCPsignal_dom"/>
</dbReference>
<dbReference type="InterPro" id="IPR033479">
    <property type="entry name" value="dCache_1"/>
</dbReference>
<keyword evidence="7 9" id="KW-0807">Transducer</keyword>
<evidence type="ECO:0000313" key="14">
    <source>
        <dbReference type="Proteomes" id="UP000199287"/>
    </source>
</evidence>
<evidence type="ECO:0000259" key="12">
    <source>
        <dbReference type="PROSITE" id="PS50885"/>
    </source>
</evidence>
<dbReference type="Gene3D" id="6.10.340.10">
    <property type="match status" value="1"/>
</dbReference>
<dbReference type="STRING" id="69895.SAMN05192551_101506"/>
<comment type="subcellular location">
    <subcellularLocation>
        <location evidence="1">Cell membrane</location>
        <topology evidence="1">Multi-pass membrane protein</topology>
    </subcellularLocation>
</comment>
<keyword evidence="2" id="KW-1003">Cell membrane</keyword>
<evidence type="ECO:0000256" key="7">
    <source>
        <dbReference type="ARBA" id="ARBA00023224"/>
    </source>
</evidence>
<organism evidence="13 14">
    <name type="scientific">Tindallia magadiensis</name>
    <dbReference type="NCBI Taxonomy" id="69895"/>
    <lineage>
        <taxon>Bacteria</taxon>
        <taxon>Bacillati</taxon>
        <taxon>Bacillota</taxon>
        <taxon>Clostridia</taxon>
        <taxon>Peptostreptococcales</taxon>
        <taxon>Tindalliaceae</taxon>
        <taxon>Tindallia</taxon>
    </lineage>
</organism>
<dbReference type="PROSITE" id="PS50111">
    <property type="entry name" value="CHEMOTAXIS_TRANSDUC_2"/>
    <property type="match status" value="1"/>
</dbReference>
<evidence type="ECO:0000313" key="13">
    <source>
        <dbReference type="EMBL" id="SFH55759.1"/>
    </source>
</evidence>
<evidence type="ECO:0000256" key="6">
    <source>
        <dbReference type="ARBA" id="ARBA00023136"/>
    </source>
</evidence>
<evidence type="ECO:0000256" key="10">
    <source>
        <dbReference type="SAM" id="Phobius"/>
    </source>
</evidence>
<evidence type="ECO:0000256" key="2">
    <source>
        <dbReference type="ARBA" id="ARBA00022475"/>
    </source>
</evidence>
<dbReference type="SUPFAM" id="SSF58104">
    <property type="entry name" value="Methyl-accepting chemotaxis protein (MCP) signaling domain"/>
    <property type="match status" value="1"/>
</dbReference>
<name>A0A1I3B1D3_9FIRM</name>
<dbReference type="Proteomes" id="UP000199287">
    <property type="component" value="Unassembled WGS sequence"/>
</dbReference>
<dbReference type="GO" id="GO:0007165">
    <property type="term" value="P:signal transduction"/>
    <property type="evidence" value="ECO:0007669"/>
    <property type="project" value="UniProtKB-KW"/>
</dbReference>
<gene>
    <name evidence="13" type="ORF">SAMN05192551_101506</name>
</gene>
<evidence type="ECO:0000256" key="9">
    <source>
        <dbReference type="PROSITE-ProRule" id="PRU00284"/>
    </source>
</evidence>
<keyword evidence="5 10" id="KW-1133">Transmembrane helix</keyword>
<accession>A0A1I3B1D3</accession>
<dbReference type="Gene3D" id="3.30.450.20">
    <property type="entry name" value="PAS domain"/>
    <property type="match status" value="1"/>
</dbReference>
<dbReference type="SMART" id="SM00283">
    <property type="entry name" value="MA"/>
    <property type="match status" value="1"/>
</dbReference>
<feature type="domain" description="HAMP" evidence="12">
    <location>
        <begin position="302"/>
        <end position="360"/>
    </location>
</feature>
<dbReference type="Pfam" id="PF00015">
    <property type="entry name" value="MCPsignal"/>
    <property type="match status" value="1"/>
</dbReference>
<evidence type="ECO:0000256" key="5">
    <source>
        <dbReference type="ARBA" id="ARBA00022989"/>
    </source>
</evidence>
<dbReference type="PANTHER" id="PTHR32089:SF112">
    <property type="entry name" value="LYSOZYME-LIKE PROTEIN-RELATED"/>
    <property type="match status" value="1"/>
</dbReference>
<dbReference type="RefSeq" id="WP_177208740.1">
    <property type="nucleotide sequence ID" value="NZ_FOQA01000001.1"/>
</dbReference>
<evidence type="ECO:0000256" key="3">
    <source>
        <dbReference type="ARBA" id="ARBA00022500"/>
    </source>
</evidence>
<dbReference type="InterPro" id="IPR003660">
    <property type="entry name" value="HAMP_dom"/>
</dbReference>
<dbReference type="PANTHER" id="PTHR32089">
    <property type="entry name" value="METHYL-ACCEPTING CHEMOTAXIS PROTEIN MCPB"/>
    <property type="match status" value="1"/>
</dbReference>
<comment type="similarity">
    <text evidence="8">Belongs to the methyl-accepting chemotaxis (MCP) protein family.</text>
</comment>
<keyword evidence="14" id="KW-1185">Reference proteome</keyword>
<dbReference type="Pfam" id="PF02743">
    <property type="entry name" value="dCache_1"/>
    <property type="match status" value="1"/>
</dbReference>
<evidence type="ECO:0000256" key="1">
    <source>
        <dbReference type="ARBA" id="ARBA00004651"/>
    </source>
</evidence>
<feature type="transmembrane region" description="Helical" evidence="10">
    <location>
        <begin position="7"/>
        <end position="29"/>
    </location>
</feature>
<evidence type="ECO:0000256" key="8">
    <source>
        <dbReference type="ARBA" id="ARBA00029447"/>
    </source>
</evidence>
<dbReference type="CDD" id="cd12912">
    <property type="entry name" value="PDC2_MCP_like"/>
    <property type="match status" value="1"/>
</dbReference>
<reference evidence="14" key="1">
    <citation type="submission" date="2016-10" db="EMBL/GenBank/DDBJ databases">
        <authorList>
            <person name="Varghese N."/>
            <person name="Submissions S."/>
        </authorList>
    </citation>
    <scope>NUCLEOTIDE SEQUENCE [LARGE SCALE GENOMIC DNA]</scope>
    <source>
        <strain evidence="14">Z-7934</strain>
    </source>
</reference>
<dbReference type="PROSITE" id="PS50885">
    <property type="entry name" value="HAMP"/>
    <property type="match status" value="1"/>
</dbReference>
<dbReference type="GO" id="GO:0006935">
    <property type="term" value="P:chemotaxis"/>
    <property type="evidence" value="ECO:0007669"/>
    <property type="project" value="UniProtKB-KW"/>
</dbReference>
<proteinExistence type="inferred from homology"/>
<evidence type="ECO:0000259" key="11">
    <source>
        <dbReference type="PROSITE" id="PS50111"/>
    </source>
</evidence>
<protein>
    <submittedName>
        <fullName evidence="13">Methyl-accepting chemotaxis sensory transducer with Cache sensor</fullName>
    </submittedName>
</protein>
<dbReference type="GO" id="GO:0005886">
    <property type="term" value="C:plasma membrane"/>
    <property type="evidence" value="ECO:0007669"/>
    <property type="project" value="UniProtKB-SubCell"/>
</dbReference>
<keyword evidence="6 10" id="KW-0472">Membrane</keyword>
<dbReference type="Gene3D" id="1.10.287.950">
    <property type="entry name" value="Methyl-accepting chemotaxis protein"/>
    <property type="match status" value="1"/>
</dbReference>
<dbReference type="AlphaFoldDB" id="A0A1I3B1D3"/>
<sequence length="665" mass="72724">MNLSKKIILSISMLVILVAVGLGVSSIYFSSSTIRSQAEESLFAQARDGSRLISDTSALRLQVIQEMTERDAIQSMDWVAQRISLQSDIQRLGYRDLAIINAQGYAQYVQSGDVANYAHMDFAQQALAGNVYISDVTIDRRTEDAFITYAVPIMRHDQVLGALIAQQDAQFLTEVISTMGHGESGYAYIINNEGRVVAHENWEFVTSQFDPISESEEDSSLIPLASAFRQILDTESGVGDYSFQGNDLYQGFYPIDGTSWYLVTTAYQNEVLAGLSNLQSMLLIVTVGFLVLGIIVAIRVGKSISTPIKNLSETIIKLSQYHLTFDENSVVLKYLNRKDEIGTISNSLATMQKNFIDLIQEIGDSAQDVASSSQQLTATSQQSATASNEVAKTIEEIARGASDQAKDTESGASHINELNQLIQTNQNHMNSLNRSAVEADQMKNEGRQALKLVIEKTEQSSHAAQEVNQVIAETNESAHQIQTASAMIKNIAEQTNLLALNAAIESARAGEAGRGFAVVAEEVRKLAEQSNQFTEEIESVIKKLTEKTNSAVTTMQTLSQMAKDQTDGIYKTNERFDGIDQAVSNMDRIIQDLNSSGKEMDQKKDEIIAVIENLSAISEENAAGTEEASASVEEQTAAMDQIASTSEDLSTLAQNMQSAVAQFKI</sequence>
<keyword evidence="3" id="KW-0145">Chemotaxis</keyword>
<evidence type="ECO:0000256" key="4">
    <source>
        <dbReference type="ARBA" id="ARBA00022692"/>
    </source>
</evidence>
<dbReference type="EMBL" id="FOQA01000001">
    <property type="protein sequence ID" value="SFH55759.1"/>
    <property type="molecule type" value="Genomic_DNA"/>
</dbReference>
<feature type="domain" description="Methyl-accepting transducer" evidence="11">
    <location>
        <begin position="379"/>
        <end position="636"/>
    </location>
</feature>